<dbReference type="InterPro" id="IPR036388">
    <property type="entry name" value="WH-like_DNA-bd_sf"/>
</dbReference>
<dbReference type="GO" id="GO:0003700">
    <property type="term" value="F:DNA-binding transcription factor activity"/>
    <property type="evidence" value="ECO:0007669"/>
    <property type="project" value="TreeGrafter"/>
</dbReference>
<dbReference type="PROSITE" id="PS01332">
    <property type="entry name" value="HTH_RRF2_1"/>
    <property type="match status" value="1"/>
</dbReference>
<protein>
    <submittedName>
        <fullName evidence="1">Transcriptional regulator, Rrf2</fullName>
    </submittedName>
</protein>
<dbReference type="AlphaFoldDB" id="T0ZJ90"/>
<dbReference type="InterPro" id="IPR030489">
    <property type="entry name" value="TR_Rrf2-type_CS"/>
</dbReference>
<dbReference type="PANTHER" id="PTHR33221:SF2">
    <property type="entry name" value="TRANSCRIPTIONAL REGULATOR"/>
    <property type="match status" value="1"/>
</dbReference>
<dbReference type="EMBL" id="AUZZ01006916">
    <property type="protein sequence ID" value="EQD44502.1"/>
    <property type="molecule type" value="Genomic_DNA"/>
</dbReference>
<dbReference type="PANTHER" id="PTHR33221">
    <property type="entry name" value="WINGED HELIX-TURN-HELIX TRANSCRIPTIONAL REGULATOR, RRF2 FAMILY"/>
    <property type="match status" value="1"/>
</dbReference>
<sequence length="95" mass="10131">MVLLKRVLRMVRISRLTDYATVLLAVLATQPERLHTAAALAQQTHVAAPTVSKLLKQLQRAGLVVSTRGLHGGYQLARPAAQISAAAILDALEGP</sequence>
<organism evidence="1">
    <name type="scientific">mine drainage metagenome</name>
    <dbReference type="NCBI Taxonomy" id="410659"/>
    <lineage>
        <taxon>unclassified sequences</taxon>
        <taxon>metagenomes</taxon>
        <taxon>ecological metagenomes</taxon>
    </lineage>
</organism>
<dbReference type="SUPFAM" id="SSF46785">
    <property type="entry name" value="Winged helix' DNA-binding domain"/>
    <property type="match status" value="1"/>
</dbReference>
<dbReference type="Pfam" id="PF02082">
    <property type="entry name" value="Rrf2"/>
    <property type="match status" value="1"/>
</dbReference>
<accession>T0ZJ90</accession>
<comment type="caution">
    <text evidence="1">The sequence shown here is derived from an EMBL/GenBank/DDBJ whole genome shotgun (WGS) entry which is preliminary data.</text>
</comment>
<evidence type="ECO:0000313" key="1">
    <source>
        <dbReference type="EMBL" id="EQD44502.1"/>
    </source>
</evidence>
<dbReference type="GO" id="GO:0005829">
    <property type="term" value="C:cytosol"/>
    <property type="evidence" value="ECO:0007669"/>
    <property type="project" value="TreeGrafter"/>
</dbReference>
<dbReference type="InterPro" id="IPR036390">
    <property type="entry name" value="WH_DNA-bd_sf"/>
</dbReference>
<dbReference type="Gene3D" id="1.10.10.10">
    <property type="entry name" value="Winged helix-like DNA-binding domain superfamily/Winged helix DNA-binding domain"/>
    <property type="match status" value="1"/>
</dbReference>
<feature type="non-terminal residue" evidence="1">
    <location>
        <position position="95"/>
    </location>
</feature>
<name>T0ZJ90_9ZZZZ</name>
<dbReference type="InterPro" id="IPR000944">
    <property type="entry name" value="Tscrpt_reg_Rrf2"/>
</dbReference>
<proteinExistence type="predicted"/>
<gene>
    <name evidence="1" type="ORF">B2A_09578</name>
</gene>
<reference evidence="1" key="1">
    <citation type="submission" date="2013-08" db="EMBL/GenBank/DDBJ databases">
        <authorList>
            <person name="Mendez C."/>
            <person name="Richter M."/>
            <person name="Ferrer M."/>
            <person name="Sanchez J."/>
        </authorList>
    </citation>
    <scope>NUCLEOTIDE SEQUENCE</scope>
</reference>
<reference evidence="1" key="2">
    <citation type="journal article" date="2014" name="ISME J.">
        <title>Microbial stratification in low pH oxic and suboxic macroscopic growths along an acid mine drainage.</title>
        <authorList>
            <person name="Mendez-Garcia C."/>
            <person name="Mesa V."/>
            <person name="Sprenger R.R."/>
            <person name="Richter M."/>
            <person name="Diez M.S."/>
            <person name="Solano J."/>
            <person name="Bargiela R."/>
            <person name="Golyshina O.V."/>
            <person name="Manteca A."/>
            <person name="Ramos J.L."/>
            <person name="Gallego J.R."/>
            <person name="Llorente I."/>
            <person name="Martins Dos Santos V.A."/>
            <person name="Jensen O.N."/>
            <person name="Pelaez A.I."/>
            <person name="Sanchez J."/>
            <person name="Ferrer M."/>
        </authorList>
    </citation>
    <scope>NUCLEOTIDE SEQUENCE</scope>
</reference>
<dbReference type="PROSITE" id="PS51197">
    <property type="entry name" value="HTH_RRF2_2"/>
    <property type="match status" value="1"/>
</dbReference>